<dbReference type="GO" id="GO:1990841">
    <property type="term" value="F:promoter-specific chromatin binding"/>
    <property type="evidence" value="ECO:0007669"/>
    <property type="project" value="TreeGrafter"/>
</dbReference>
<protein>
    <submittedName>
        <fullName evidence="3">Bmi1 polycomb ring finger oncogene 1b</fullName>
    </submittedName>
</protein>
<keyword evidence="4" id="KW-1185">Reference proteome</keyword>
<dbReference type="Proteomes" id="UP000694388">
    <property type="component" value="Unplaced"/>
</dbReference>
<dbReference type="AlphaFoldDB" id="A0A8C4X1V7"/>
<reference evidence="3" key="1">
    <citation type="submission" date="2025-08" db="UniProtKB">
        <authorList>
            <consortium name="Ensembl"/>
        </authorList>
    </citation>
    <scope>IDENTIFICATION</scope>
</reference>
<sequence length="343" mass="37619">MVMDPPWREEQLLKCECECMPINMVSIDPLLVFPNNGHLFITDEMKRRRDFYAAHPSADVGSASNESRGEVPDEEKQIIADDEIISLSIEYYDCSSAQNKGDPKVNGEENEKRYLRCPAALTVMHLQKFIRNKMDVPDSYQVDVMFEEESLKDYYTLMDIAYIYTWRRNGPLALKYRVIPVFKRKKPNPGLSLGDNPSLLVRTRSDDVRPLRPDRLGPSNGSLKASAAMPTVTDGGGQQNCIKPASLFRNGKPGDCGKGSPPSPARAPARAGRSASDSSFSEASSSPSTPSVPLSPPRLAVEPGPPQPQPLALTMRSLDRPSSRTTATSAPLPNKSGTILGPS</sequence>
<evidence type="ECO:0000256" key="1">
    <source>
        <dbReference type="SAM" id="MobiDB-lite"/>
    </source>
</evidence>
<evidence type="ECO:0000313" key="4">
    <source>
        <dbReference type="Proteomes" id="UP000694388"/>
    </source>
</evidence>
<dbReference type="GO" id="GO:0035102">
    <property type="term" value="C:PRC1 complex"/>
    <property type="evidence" value="ECO:0007669"/>
    <property type="project" value="TreeGrafter"/>
</dbReference>
<name>A0A8C4X1V7_EPTBU</name>
<feature type="compositionally biased region" description="Basic and acidic residues" evidence="1">
    <location>
        <begin position="203"/>
        <end position="215"/>
    </location>
</feature>
<dbReference type="Pfam" id="PF16207">
    <property type="entry name" value="RAWUL"/>
    <property type="match status" value="1"/>
</dbReference>
<evidence type="ECO:0000259" key="2">
    <source>
        <dbReference type="Pfam" id="PF16207"/>
    </source>
</evidence>
<dbReference type="Ensembl" id="ENSEBUT00000027881.1">
    <property type="protein sequence ID" value="ENSEBUP00000027305.1"/>
    <property type="gene ID" value="ENSEBUG00000016735.1"/>
</dbReference>
<dbReference type="FunFam" id="3.10.20.90:FF:000106">
    <property type="entry name" value="Polycomb complex protein BMI-1"/>
    <property type="match status" value="1"/>
</dbReference>
<dbReference type="PANTHER" id="PTHR10825">
    <property type="entry name" value="RING FINGER DOMAIN-CONTAINING, POLYCOMB GROUP COMPONENT"/>
    <property type="match status" value="1"/>
</dbReference>
<evidence type="ECO:0000313" key="3">
    <source>
        <dbReference type="Ensembl" id="ENSEBUP00000027305.1"/>
    </source>
</evidence>
<feature type="region of interest" description="Disordered" evidence="1">
    <location>
        <begin position="187"/>
        <end position="343"/>
    </location>
</feature>
<dbReference type="Gene3D" id="3.10.20.90">
    <property type="entry name" value="Phosphatidylinositol 3-kinase Catalytic Subunit, Chain A, domain 1"/>
    <property type="match status" value="1"/>
</dbReference>
<dbReference type="GO" id="GO:0000122">
    <property type="term" value="P:negative regulation of transcription by RNA polymerase II"/>
    <property type="evidence" value="ECO:0007669"/>
    <property type="project" value="TreeGrafter"/>
</dbReference>
<dbReference type="InterPro" id="IPR032443">
    <property type="entry name" value="RAWUL"/>
</dbReference>
<feature type="compositionally biased region" description="Low complexity" evidence="1">
    <location>
        <begin position="266"/>
        <end position="292"/>
    </location>
</feature>
<dbReference type="GeneTree" id="ENSGT00940000156042"/>
<feature type="compositionally biased region" description="Polar residues" evidence="1">
    <location>
        <begin position="323"/>
        <end position="337"/>
    </location>
</feature>
<reference evidence="3" key="2">
    <citation type="submission" date="2025-09" db="UniProtKB">
        <authorList>
            <consortium name="Ensembl"/>
        </authorList>
    </citation>
    <scope>IDENTIFICATION</scope>
</reference>
<dbReference type="PANTHER" id="PTHR10825:SF72">
    <property type="entry name" value="UBIQUITIN-LIKE DOMAIN-CONTAINING PROTEIN"/>
    <property type="match status" value="1"/>
</dbReference>
<feature type="domain" description="RAWUL" evidence="2">
    <location>
        <begin position="113"/>
        <end position="177"/>
    </location>
</feature>
<organism evidence="3 4">
    <name type="scientific">Eptatretus burgeri</name>
    <name type="common">Inshore hagfish</name>
    <dbReference type="NCBI Taxonomy" id="7764"/>
    <lineage>
        <taxon>Eukaryota</taxon>
        <taxon>Metazoa</taxon>
        <taxon>Chordata</taxon>
        <taxon>Craniata</taxon>
        <taxon>Vertebrata</taxon>
        <taxon>Cyclostomata</taxon>
        <taxon>Myxini</taxon>
        <taxon>Myxiniformes</taxon>
        <taxon>Myxinidae</taxon>
        <taxon>Eptatretinae</taxon>
        <taxon>Eptatretus</taxon>
    </lineage>
</organism>
<accession>A0A8C4X1V7</accession>
<proteinExistence type="predicted"/>